<organism evidence="1 2">
    <name type="scientific">Chryseobacterium taihuense</name>
    <dbReference type="NCBI Taxonomy" id="1141221"/>
    <lineage>
        <taxon>Bacteria</taxon>
        <taxon>Pseudomonadati</taxon>
        <taxon>Bacteroidota</taxon>
        <taxon>Flavobacteriia</taxon>
        <taxon>Flavobacteriales</taxon>
        <taxon>Weeksellaceae</taxon>
        <taxon>Chryseobacterium group</taxon>
        <taxon>Chryseobacterium</taxon>
    </lineage>
</organism>
<protein>
    <submittedName>
        <fullName evidence="1">Uncharacterized protein</fullName>
    </submittedName>
</protein>
<dbReference type="EMBL" id="FNHD01000004">
    <property type="protein sequence ID" value="SDL64875.1"/>
    <property type="molecule type" value="Genomic_DNA"/>
</dbReference>
<proteinExistence type="predicted"/>
<dbReference type="Proteomes" id="UP000199242">
    <property type="component" value="Unassembled WGS sequence"/>
</dbReference>
<evidence type="ECO:0000313" key="2">
    <source>
        <dbReference type="Proteomes" id="UP000199242"/>
    </source>
</evidence>
<comment type="caution">
    <text evidence="1">The sequence shown here is derived from an EMBL/GenBank/DDBJ whole genome shotgun (WGS) entry which is preliminary data.</text>
</comment>
<sequence>MKEQILNSLKCLKELNDNPFTLQKVAFWLYEYNDLYKEVKNYSEILCEQCQQWKANGLPYDCLQEVDYCTKRYRYFTNFYEEVEYGIKVQELDTVCKVALEEYNTCSNNNDALLKDWLIKYFDIGYNKLAIFYYDHLDYSVNDEEVVHPHFGNSPIGEFGVCIDRKYYENLIEFDDVFKMLLYERKIYPEKLKEIEEEMQKVAIPMIPIPKID</sequence>
<dbReference type="RefSeq" id="WP_089742322.1">
    <property type="nucleotide sequence ID" value="NZ_FNHD01000004.1"/>
</dbReference>
<name>A0ABY0QRL5_9FLAO</name>
<evidence type="ECO:0000313" key="1">
    <source>
        <dbReference type="EMBL" id="SDL64875.1"/>
    </source>
</evidence>
<accession>A0ABY0QRL5</accession>
<reference evidence="1 2" key="1">
    <citation type="submission" date="2016-10" db="EMBL/GenBank/DDBJ databases">
        <authorList>
            <person name="Varghese N."/>
            <person name="Submissions S."/>
        </authorList>
    </citation>
    <scope>NUCLEOTIDE SEQUENCE [LARGE SCALE GENOMIC DNA]</scope>
    <source>
        <strain evidence="1 2">CGMCC 1.10941</strain>
    </source>
</reference>
<gene>
    <name evidence="1" type="ORF">SAMN05216273_10424</name>
</gene>
<keyword evidence="2" id="KW-1185">Reference proteome</keyword>